<dbReference type="InterPro" id="IPR031167">
    <property type="entry name" value="G_OBG"/>
</dbReference>
<evidence type="ECO:0000313" key="7">
    <source>
        <dbReference type="Proteomes" id="UP000008637"/>
    </source>
</evidence>
<keyword evidence="7" id="KW-1185">Reference proteome</keyword>
<keyword evidence="2" id="KW-0547">Nucleotide-binding</keyword>
<accession>E8ZK66</accession>
<dbReference type="Pfam" id="PF01926">
    <property type="entry name" value="MMR_HSR1"/>
    <property type="match status" value="1"/>
</dbReference>
<dbReference type="SUPFAM" id="SSF52540">
    <property type="entry name" value="P-loop containing nucleoside triphosphate hydrolases"/>
    <property type="match status" value="1"/>
</dbReference>
<dbReference type="HOGENOM" id="CLU_018395_0_1_14"/>
<keyword evidence="3" id="KW-0067">ATP-binding</keyword>
<evidence type="ECO:0000256" key="3">
    <source>
        <dbReference type="ARBA" id="ARBA00022840"/>
    </source>
</evidence>
<dbReference type="InterPro" id="IPR012675">
    <property type="entry name" value="Beta-grasp_dom_sf"/>
</dbReference>
<organism evidence="6 7">
    <name type="scientific">Mycoplasma haemofelis (strain Langford 1)</name>
    <name type="common">Haemobartonella felis</name>
    <dbReference type="NCBI Taxonomy" id="941640"/>
    <lineage>
        <taxon>Bacteria</taxon>
        <taxon>Bacillati</taxon>
        <taxon>Mycoplasmatota</taxon>
        <taxon>Mollicutes</taxon>
        <taxon>Mycoplasmataceae</taxon>
        <taxon>Mycoplasma</taxon>
    </lineage>
</organism>
<evidence type="ECO:0000256" key="1">
    <source>
        <dbReference type="ARBA" id="ARBA00022723"/>
    </source>
</evidence>
<dbReference type="Gene3D" id="3.10.20.30">
    <property type="match status" value="1"/>
</dbReference>
<dbReference type="PROSITE" id="PS51710">
    <property type="entry name" value="G_OBG"/>
    <property type="match status" value="1"/>
</dbReference>
<name>E8ZK66_MYCHL</name>
<evidence type="ECO:0000256" key="2">
    <source>
        <dbReference type="ARBA" id="ARBA00022741"/>
    </source>
</evidence>
<feature type="domain" description="OBG-type G" evidence="5">
    <location>
        <begin position="3"/>
        <end position="247"/>
    </location>
</feature>
<dbReference type="KEGG" id="mha:HF1_15290"/>
<dbReference type="GO" id="GO:0016887">
    <property type="term" value="F:ATP hydrolysis activity"/>
    <property type="evidence" value="ECO:0007669"/>
    <property type="project" value="InterPro"/>
</dbReference>
<dbReference type="InterPro" id="IPR023192">
    <property type="entry name" value="TGS-like_dom_sf"/>
</dbReference>
<dbReference type="PANTHER" id="PTHR23305">
    <property type="entry name" value="OBG GTPASE FAMILY"/>
    <property type="match status" value="1"/>
</dbReference>
<dbReference type="Pfam" id="PF06071">
    <property type="entry name" value="YchF-GTPase_C"/>
    <property type="match status" value="1"/>
</dbReference>
<keyword evidence="4" id="KW-0460">Magnesium</keyword>
<dbReference type="EMBL" id="FR773153">
    <property type="protein sequence ID" value="CBY93537.1"/>
    <property type="molecule type" value="Genomic_DNA"/>
</dbReference>
<dbReference type="AlphaFoldDB" id="E8ZK66"/>
<dbReference type="Gene3D" id="1.10.150.300">
    <property type="entry name" value="TGS-like domain"/>
    <property type="match status" value="1"/>
</dbReference>
<evidence type="ECO:0000256" key="4">
    <source>
        <dbReference type="ARBA" id="ARBA00022842"/>
    </source>
</evidence>
<dbReference type="GO" id="GO:0005737">
    <property type="term" value="C:cytoplasm"/>
    <property type="evidence" value="ECO:0007669"/>
    <property type="project" value="TreeGrafter"/>
</dbReference>
<dbReference type="GO" id="GO:0005524">
    <property type="term" value="F:ATP binding"/>
    <property type="evidence" value="ECO:0007669"/>
    <property type="project" value="UniProtKB-KW"/>
</dbReference>
<reference evidence="6 7" key="1">
    <citation type="journal article" date="2011" name="J. Bacteriol.">
        <title>Complete genome sequence of Mycoplasma haemofelis, a hemotropic mycoplasma.</title>
        <authorList>
            <person name="Barker E.N."/>
            <person name="Helps C.R."/>
            <person name="Peters I.R."/>
            <person name="Darby A.C."/>
            <person name="Radford A.D."/>
            <person name="Tasker S."/>
        </authorList>
    </citation>
    <scope>NUCLEOTIDE SEQUENCE [LARGE SCALE GENOMIC DNA]</scope>
    <source>
        <strain evidence="6 7">Langford 1</strain>
    </source>
</reference>
<gene>
    <name evidence="6" type="primary">ychF</name>
    <name evidence="6" type="ORF">HF1_15290</name>
</gene>
<evidence type="ECO:0000259" key="5">
    <source>
        <dbReference type="PROSITE" id="PS51710"/>
    </source>
</evidence>
<dbReference type="Gene3D" id="3.40.50.300">
    <property type="entry name" value="P-loop containing nucleotide triphosphate hydrolases"/>
    <property type="match status" value="1"/>
</dbReference>
<dbReference type="GO" id="GO:0046872">
    <property type="term" value="F:metal ion binding"/>
    <property type="evidence" value="ECO:0007669"/>
    <property type="project" value="UniProtKB-KW"/>
</dbReference>
<keyword evidence="1" id="KW-0479">Metal-binding</keyword>
<proteinExistence type="predicted"/>
<dbReference type="SUPFAM" id="SSF81271">
    <property type="entry name" value="TGS-like"/>
    <property type="match status" value="1"/>
</dbReference>
<dbReference type="InterPro" id="IPR013029">
    <property type="entry name" value="YchF_C"/>
</dbReference>
<dbReference type="GO" id="GO:0005525">
    <property type="term" value="F:GTP binding"/>
    <property type="evidence" value="ECO:0007669"/>
    <property type="project" value="InterPro"/>
</dbReference>
<dbReference type="NCBIfam" id="TIGR00092">
    <property type="entry name" value="redox-regulated ATPase YchF"/>
    <property type="match status" value="1"/>
</dbReference>
<evidence type="ECO:0000313" key="6">
    <source>
        <dbReference type="EMBL" id="CBY93537.1"/>
    </source>
</evidence>
<dbReference type="Proteomes" id="UP000008637">
    <property type="component" value="Chromosome"/>
</dbReference>
<protein>
    <submittedName>
        <fullName evidence="6">GTP-binding and nucleic acid-binding protein YchF</fullName>
    </submittedName>
</protein>
<dbReference type="InterPro" id="IPR027417">
    <property type="entry name" value="P-loop_NTPase"/>
</dbReference>
<dbReference type="PIRSF" id="PIRSF006641">
    <property type="entry name" value="CHP00092"/>
    <property type="match status" value="1"/>
</dbReference>
<dbReference type="InterPro" id="IPR004396">
    <property type="entry name" value="ATPase_YchF/OLA1"/>
</dbReference>
<dbReference type="PANTHER" id="PTHR23305:SF18">
    <property type="entry name" value="OBG-TYPE G DOMAIN-CONTAINING PROTEIN"/>
    <property type="match status" value="1"/>
</dbReference>
<dbReference type="CDD" id="cd04867">
    <property type="entry name" value="TGS_YchF_OLA1"/>
    <property type="match status" value="1"/>
</dbReference>
<dbReference type="FunFam" id="3.10.20.30:FF:000001">
    <property type="entry name" value="Ribosome-binding ATPase YchF"/>
    <property type="match status" value="1"/>
</dbReference>
<dbReference type="InterPro" id="IPR012676">
    <property type="entry name" value="TGS-like"/>
</dbReference>
<dbReference type="InterPro" id="IPR006073">
    <property type="entry name" value="GTP-bd"/>
</dbReference>
<dbReference type="PRINTS" id="PR00326">
    <property type="entry name" value="GTP1OBG"/>
</dbReference>
<sequence length="354" mass="39843">MSLTMGIVGLPNVGKSSLFNALTNGNALVENRPFATIEPNLGIVKLLDPRIVKLSEIVNPERTVYSTVKFLDIAGLVKGASHGEGLGNKFLENIRSVDAICLVVRAFEDSSVLSVNSVVDPVFEAEIVLCELVYADLDMVDNILRKLKSNDPKQDVLKRMKAHLSDNKLLKNFPLTPDEKEELKIYSFLTSKSIIILANTDDSKESEIYLEKIRSYSQSIESSFLSLNIKLENEVNALSEEDRAEFFAMTNRTQSGLDELISKAFKVLNLKTFFTVGKKEVRSWTFRNGSYAPQCAGIIHSDMERGFIKAKIIKYEDFLEFKDQKILKQEGKVSLEGKKYLMEDGDIVEFEFNI</sequence>